<accession>A0A317TYU5</accession>
<evidence type="ECO:0000313" key="1">
    <source>
        <dbReference type="EMBL" id="PWY54238.1"/>
    </source>
</evidence>
<protein>
    <submittedName>
        <fullName evidence="1">Uncharacterized protein</fullName>
    </submittedName>
</protein>
<proteinExistence type="predicted"/>
<reference evidence="1 2" key="1">
    <citation type="submission" date="2018-05" db="EMBL/GenBank/DDBJ databases">
        <title>Legionella qingyii sp.nov., whole genome shotgun sequence.</title>
        <authorList>
            <person name="Wu H."/>
            <person name="Zhu Q."/>
            <person name="Hu C."/>
        </authorList>
    </citation>
    <scope>NUCLEOTIDE SEQUENCE [LARGE SCALE GENOMIC DNA]</scope>
    <source>
        <strain evidence="1 2">HEB18</strain>
    </source>
</reference>
<dbReference type="Proteomes" id="UP000247152">
    <property type="component" value="Unassembled WGS sequence"/>
</dbReference>
<comment type="caution">
    <text evidence="1">The sequence shown here is derived from an EMBL/GenBank/DDBJ whole genome shotgun (WGS) entry which is preliminary data.</text>
</comment>
<dbReference type="EMBL" id="QHJG01000040">
    <property type="protein sequence ID" value="PWY54238.1"/>
    <property type="molecule type" value="Genomic_DNA"/>
</dbReference>
<evidence type="ECO:0000313" key="2">
    <source>
        <dbReference type="Proteomes" id="UP000247152"/>
    </source>
</evidence>
<sequence>MVLMPYGKEIKQMERLLVHGSGRVVSLRGSAVINVPDFLLKIVARQGPSVIFMQAILDIKHQSRLRNGKHVERFRGPNFFEHSNQVL</sequence>
<gene>
    <name evidence="1" type="ORF">DGG96_18100</name>
</gene>
<name>A0A317TYU5_9GAMM</name>
<organism evidence="1 2">
    <name type="scientific">Legionella qingyii</name>
    <dbReference type="NCBI Taxonomy" id="2184757"/>
    <lineage>
        <taxon>Bacteria</taxon>
        <taxon>Pseudomonadati</taxon>
        <taxon>Pseudomonadota</taxon>
        <taxon>Gammaproteobacteria</taxon>
        <taxon>Legionellales</taxon>
        <taxon>Legionellaceae</taxon>
        <taxon>Legionella</taxon>
    </lineage>
</organism>
<dbReference type="AlphaFoldDB" id="A0A317TYU5"/>